<evidence type="ECO:0000313" key="3">
    <source>
        <dbReference type="EMBL" id="SFO69963.1"/>
    </source>
</evidence>
<evidence type="ECO:0000259" key="2">
    <source>
        <dbReference type="Pfam" id="PF19623"/>
    </source>
</evidence>
<feature type="compositionally biased region" description="Polar residues" evidence="1">
    <location>
        <begin position="320"/>
        <end position="337"/>
    </location>
</feature>
<sequence>MPDYRRLVSYIYNYEDGRKRNNVGYARIEARNGLCKCTLHITAPSLNDKQLKVYFFRRDNGGLDGIQIGTMLIKNSAGDLKVQTNSEHIMNSPYSLEHMGGMVLYLSDSKFFATEWDDQPINMEVVSTLEKKKVVKPVEEEKELTRSEKEPHLVAANIEKEEDFKGKKEVGTEAKVYYIRKGTEREANDIKKDTETETNDIEKGPEAETYDIKEDSKAESKDIKDALETEANDLNKDPGTETYDVKREVEAKVSEVKKEAESPEEKAEEPTVSEIKTESQPVSPEVEGTKAVEKGELNVENFLKLANAITGQMKLKPDTPEQQVSQEPKPVVSNQPTAEDKGEDKNTTTPGPTPVALTEANCIPGRNPERDKWEDEMTRKYYEEERSRGNIPDNRSRERQDRSEKLTKPFFEDHPTAQYMYNNFQRMYPFEDNEVAWCVKIEPQDIGLLPMEAWVLGNNSFLLHGYYSYRHLIFARVNDDKEARYILGVPGIFHNREKFMARMFGFENFKSIKRRDRRSGEFGYWYVPVVLN</sequence>
<reference evidence="3 4" key="1">
    <citation type="submission" date="2016-10" db="EMBL/GenBank/DDBJ databases">
        <authorList>
            <person name="de Groot N.N."/>
        </authorList>
    </citation>
    <scope>NUCLEOTIDE SEQUENCE [LARGE SCALE GENOMIC DNA]</scope>
    <source>
        <strain evidence="3 4">DSM 1283</strain>
    </source>
</reference>
<evidence type="ECO:0000313" key="4">
    <source>
        <dbReference type="Proteomes" id="UP000198806"/>
    </source>
</evidence>
<dbReference type="EMBL" id="FOWD01000077">
    <property type="protein sequence ID" value="SFO69963.1"/>
    <property type="molecule type" value="Genomic_DNA"/>
</dbReference>
<dbReference type="AlphaFoldDB" id="A0A1I5JBL1"/>
<proteinExistence type="predicted"/>
<feature type="domain" description="DUF6128" evidence="2">
    <location>
        <begin position="437"/>
        <end position="529"/>
    </location>
</feature>
<feature type="region of interest" description="Disordered" evidence="1">
    <location>
        <begin position="313"/>
        <end position="408"/>
    </location>
</feature>
<feature type="region of interest" description="Disordered" evidence="1">
    <location>
        <begin position="253"/>
        <end position="293"/>
    </location>
</feature>
<dbReference type="InterPro" id="IPR046131">
    <property type="entry name" value="DUF6128"/>
</dbReference>
<organism evidence="3 4">
    <name type="scientific">Anaerocolumna aminovalerica</name>
    <dbReference type="NCBI Taxonomy" id="1527"/>
    <lineage>
        <taxon>Bacteria</taxon>
        <taxon>Bacillati</taxon>
        <taxon>Bacillota</taxon>
        <taxon>Clostridia</taxon>
        <taxon>Lachnospirales</taxon>
        <taxon>Lachnospiraceae</taxon>
        <taxon>Anaerocolumna</taxon>
    </lineage>
</organism>
<dbReference type="Proteomes" id="UP000198806">
    <property type="component" value="Unassembled WGS sequence"/>
</dbReference>
<feature type="compositionally biased region" description="Basic and acidic residues" evidence="1">
    <location>
        <begin position="367"/>
        <end position="408"/>
    </location>
</feature>
<protein>
    <recommendedName>
        <fullName evidence="2">DUF6128 domain-containing protein</fullName>
    </recommendedName>
</protein>
<gene>
    <name evidence="3" type="ORF">SAMN04489757_1771</name>
</gene>
<accession>A0A1I5JBL1</accession>
<dbReference type="OrthoDB" id="9814510at2"/>
<dbReference type="RefSeq" id="WP_091689441.1">
    <property type="nucleotide sequence ID" value="NZ_BAABFM010000083.1"/>
</dbReference>
<dbReference type="Pfam" id="PF19623">
    <property type="entry name" value="DUF6128"/>
    <property type="match status" value="1"/>
</dbReference>
<feature type="region of interest" description="Disordered" evidence="1">
    <location>
        <begin position="189"/>
        <end position="221"/>
    </location>
</feature>
<dbReference type="STRING" id="1527.SAMN04489757_1771"/>
<feature type="compositionally biased region" description="Basic and acidic residues" evidence="1">
    <location>
        <begin position="253"/>
        <end position="269"/>
    </location>
</feature>
<evidence type="ECO:0000256" key="1">
    <source>
        <dbReference type="SAM" id="MobiDB-lite"/>
    </source>
</evidence>
<name>A0A1I5JBL1_9FIRM</name>
<keyword evidence="4" id="KW-1185">Reference proteome</keyword>